<proteinExistence type="predicted"/>
<evidence type="ECO:0000313" key="1">
    <source>
        <dbReference type="EMBL" id="OGM54890.1"/>
    </source>
</evidence>
<protein>
    <recommendedName>
        <fullName evidence="3">DUF3800 domain-containing protein</fullName>
    </recommendedName>
</protein>
<evidence type="ECO:0000313" key="2">
    <source>
        <dbReference type="Proteomes" id="UP000178603"/>
    </source>
</evidence>
<accession>A0A1F8ATD3</accession>
<comment type="caution">
    <text evidence="1">The sequence shown here is derived from an EMBL/GenBank/DDBJ whole genome shotgun (WGS) entry which is preliminary data.</text>
</comment>
<dbReference type="Proteomes" id="UP000178603">
    <property type="component" value="Unassembled WGS sequence"/>
</dbReference>
<dbReference type="InterPro" id="IPR024524">
    <property type="entry name" value="DUF3800"/>
</dbReference>
<name>A0A1F8ATD3_9BACT</name>
<sequence length="260" mass="30895">MYLMYIDESGDTIPLSQSGKKFLVLTGCIFREDDIHNIEEKFRKIKGKYYQDPDIEIKSNFLRYANPDLMENSPLKLNSKKKYDELEKDIADFLKDINVTLYSVVIHKEPYWSQYPAQNPYHIAYTFLLERFQKYLKQEDSLGICIIDPREGQTEKHFMGNELSSLHEKMRHGDGSVWTKCPNIIEKLLFSQSDQTVGIQIADLFCYPIYHVFEYDKKLNEYWRFKELSLPKLYKHEGEIDGFGLKFFPDKTKKDLKFFL</sequence>
<evidence type="ECO:0008006" key="3">
    <source>
        <dbReference type="Google" id="ProtNLM"/>
    </source>
</evidence>
<reference evidence="1 2" key="1">
    <citation type="journal article" date="2016" name="Nat. Commun.">
        <title>Thousands of microbial genomes shed light on interconnected biogeochemical processes in an aquifer system.</title>
        <authorList>
            <person name="Anantharaman K."/>
            <person name="Brown C.T."/>
            <person name="Hug L.A."/>
            <person name="Sharon I."/>
            <person name="Castelle C.J."/>
            <person name="Probst A.J."/>
            <person name="Thomas B.C."/>
            <person name="Singh A."/>
            <person name="Wilkins M.J."/>
            <person name="Karaoz U."/>
            <person name="Brodie E.L."/>
            <person name="Williams K.H."/>
            <person name="Hubbard S.S."/>
            <person name="Banfield J.F."/>
        </authorList>
    </citation>
    <scope>NUCLEOTIDE SEQUENCE [LARGE SCALE GENOMIC DNA]</scope>
</reference>
<dbReference type="Pfam" id="PF12686">
    <property type="entry name" value="DUF3800"/>
    <property type="match status" value="1"/>
</dbReference>
<organism evidence="1 2">
    <name type="scientific">Candidatus Woesebacteria bacterium RIFCSPHIGHO2_12_FULL_41_24</name>
    <dbReference type="NCBI Taxonomy" id="1802510"/>
    <lineage>
        <taxon>Bacteria</taxon>
        <taxon>Candidatus Woeseibacteriota</taxon>
    </lineage>
</organism>
<dbReference type="AlphaFoldDB" id="A0A1F8ATD3"/>
<dbReference type="EMBL" id="MGGW01000009">
    <property type="protein sequence ID" value="OGM54890.1"/>
    <property type="molecule type" value="Genomic_DNA"/>
</dbReference>
<gene>
    <name evidence="1" type="ORF">A3E44_01905</name>
</gene>